<protein>
    <submittedName>
        <fullName evidence="1">Uncharacterized protein</fullName>
    </submittedName>
</protein>
<evidence type="ECO:0000313" key="1">
    <source>
        <dbReference type="EMBL" id="XBY21981.1"/>
    </source>
</evidence>
<gene>
    <name evidence="2" type="ORF">ABCR88_11105</name>
    <name evidence="1" type="ORF">ABCR88_21020</name>
</gene>
<name>A0AAU7WRZ4_9PSED</name>
<organism evidence="1">
    <name type="scientific">Pseudomonas sp. W17</name>
    <dbReference type="NCBI Taxonomy" id="3144407"/>
    <lineage>
        <taxon>Bacteria</taxon>
        <taxon>Pseudomonadati</taxon>
        <taxon>Pseudomonadota</taxon>
        <taxon>Gammaproteobacteria</taxon>
        <taxon>Pseudomonadales</taxon>
        <taxon>Pseudomonadaceae</taxon>
        <taxon>Pseudomonas</taxon>
    </lineage>
</organism>
<dbReference type="EMBL" id="CP158490">
    <property type="protein sequence ID" value="XBY21981.1"/>
    <property type="molecule type" value="Genomic_DNA"/>
</dbReference>
<accession>A0AAU7WRZ4</accession>
<proteinExistence type="predicted"/>
<reference evidence="1" key="1">
    <citation type="submission" date="2024-06" db="EMBL/GenBank/DDBJ databases">
        <authorList>
            <person name="Wu L."/>
        </authorList>
    </citation>
    <scope>NUCLEOTIDE SEQUENCE</scope>
    <source>
        <strain evidence="1">W17</strain>
    </source>
</reference>
<dbReference type="RefSeq" id="WP_232512052.1">
    <property type="nucleotide sequence ID" value="NZ_CP158490.1"/>
</dbReference>
<dbReference type="EMBL" id="CP158490">
    <property type="protein sequence ID" value="XBY26345.1"/>
    <property type="molecule type" value="Genomic_DNA"/>
</dbReference>
<sequence length="76" mass="8401">MDTPIAYEHRGYTVFIKFEWERPNDEAPAAARVIQVGDVAGLGDVAAELQGPWESYQAALEEAIAAAERWINSQLP</sequence>
<evidence type="ECO:0000313" key="2">
    <source>
        <dbReference type="EMBL" id="XBY26345.1"/>
    </source>
</evidence>
<dbReference type="AlphaFoldDB" id="A0AAU7WRZ4"/>